<dbReference type="GO" id="GO:0009570">
    <property type="term" value="C:chloroplast stroma"/>
    <property type="evidence" value="ECO:0007669"/>
    <property type="project" value="TreeGrafter"/>
</dbReference>
<reference evidence="3 4" key="1">
    <citation type="submission" date="2024-05" db="EMBL/GenBank/DDBJ databases">
        <title>Haplotype-resolved chromosome-level genome assembly of Huyou (Citrus changshanensis).</title>
        <authorList>
            <person name="Miao C."/>
            <person name="Chen W."/>
            <person name="Wu Y."/>
            <person name="Wang L."/>
            <person name="Zhao S."/>
            <person name="Grierson D."/>
            <person name="Xu C."/>
            <person name="Chen K."/>
        </authorList>
    </citation>
    <scope>NUCLEOTIDE SEQUENCE [LARGE SCALE GENOMIC DNA]</scope>
    <source>
        <strain evidence="3">01-14</strain>
        <tissue evidence="3">Leaf</tissue>
    </source>
</reference>
<proteinExistence type="inferred from homology"/>
<dbReference type="SUPFAM" id="SSF54626">
    <property type="entry name" value="Chalcone isomerase"/>
    <property type="match status" value="1"/>
</dbReference>
<comment type="caution">
    <text evidence="3">The sequence shown here is derived from an EMBL/GenBank/DDBJ whole genome shotgun (WGS) entry which is preliminary data.</text>
</comment>
<comment type="similarity">
    <text evidence="1">Belongs to the chalcone isomerase family.</text>
</comment>
<keyword evidence="4" id="KW-1185">Reference proteome</keyword>
<dbReference type="AlphaFoldDB" id="A0AAP0QP10"/>
<dbReference type="InterPro" id="IPR044228">
    <property type="entry name" value="FAP1"/>
</dbReference>
<name>A0AAP0QP10_9ROSI</name>
<dbReference type="PANTHER" id="PTHR47589:SF5">
    <property type="entry name" value="CHALCONE ISOMERASE DOMAIN-CONTAINING PROTEIN"/>
    <property type="match status" value="1"/>
</dbReference>
<dbReference type="InterPro" id="IPR036298">
    <property type="entry name" value="Chalcone_isomerase_sf"/>
</dbReference>
<evidence type="ECO:0000259" key="2">
    <source>
        <dbReference type="Pfam" id="PF16035"/>
    </source>
</evidence>
<accession>A0AAP0QP10</accession>
<feature type="domain" description="Chalcone isomerase" evidence="2">
    <location>
        <begin position="101"/>
        <end position="273"/>
    </location>
</feature>
<evidence type="ECO:0000256" key="1">
    <source>
        <dbReference type="ARBA" id="ARBA00007166"/>
    </source>
</evidence>
<evidence type="ECO:0000313" key="4">
    <source>
        <dbReference type="Proteomes" id="UP001428341"/>
    </source>
</evidence>
<dbReference type="Proteomes" id="UP001428341">
    <property type="component" value="Unassembled WGS sequence"/>
</dbReference>
<sequence>MVSLRFPFSFSQPSNLPHTATRSFAVAVTAAAAAATASVAGIAVYHNQKHPLVQNALNCLFSNQSSSHFWASLSFADNSSATVVESKTGTSFPSVLGGSRKLLGIGLRKKSVLGLKNIDVYAFGVYADHDDVKKILSEKYGNMSVAGLKENNKLNEDLMEADVCMTVRLQIIYNKLSIRSVRSAFEESVGSRLQKFGGSDNKELLQKFTSQFKDEYKIPKGSVIELSKERGHVLWTTIDGKEVGSIQSKLLCRSLLDLYIGEEPFDRKAKEDIELNLSSLIQK</sequence>
<dbReference type="Pfam" id="PF16035">
    <property type="entry name" value="Chalcone_2"/>
    <property type="match status" value="1"/>
</dbReference>
<dbReference type="PANTHER" id="PTHR47589">
    <property type="entry name" value="FATTY-ACID-BINDING PROTEIN 1"/>
    <property type="match status" value="1"/>
</dbReference>
<dbReference type="Gene3D" id="3.50.70.10">
    <property type="match status" value="1"/>
</dbReference>
<dbReference type="GO" id="GO:0005504">
    <property type="term" value="F:fatty acid binding"/>
    <property type="evidence" value="ECO:0007669"/>
    <property type="project" value="TreeGrafter"/>
</dbReference>
<organism evidence="3 4">
    <name type="scientific">Citrus x changshan-huyou</name>
    <dbReference type="NCBI Taxonomy" id="2935761"/>
    <lineage>
        <taxon>Eukaryota</taxon>
        <taxon>Viridiplantae</taxon>
        <taxon>Streptophyta</taxon>
        <taxon>Embryophyta</taxon>
        <taxon>Tracheophyta</taxon>
        <taxon>Spermatophyta</taxon>
        <taxon>Magnoliopsida</taxon>
        <taxon>eudicotyledons</taxon>
        <taxon>Gunneridae</taxon>
        <taxon>Pentapetalae</taxon>
        <taxon>rosids</taxon>
        <taxon>malvids</taxon>
        <taxon>Sapindales</taxon>
        <taxon>Rutaceae</taxon>
        <taxon>Aurantioideae</taxon>
        <taxon>Citrus</taxon>
    </lineage>
</organism>
<dbReference type="InterPro" id="IPR016087">
    <property type="entry name" value="Chalcone_isomerase"/>
</dbReference>
<dbReference type="GO" id="GO:0006631">
    <property type="term" value="P:fatty acid metabolic process"/>
    <property type="evidence" value="ECO:0007669"/>
    <property type="project" value="TreeGrafter"/>
</dbReference>
<dbReference type="GO" id="GO:0016872">
    <property type="term" value="F:intramolecular lyase activity"/>
    <property type="evidence" value="ECO:0007669"/>
    <property type="project" value="InterPro"/>
</dbReference>
<dbReference type="InterPro" id="IPR016088">
    <property type="entry name" value="Chalcone_isomerase_3-sand"/>
</dbReference>
<dbReference type="EMBL" id="JBCGBO010000005">
    <property type="protein sequence ID" value="KAK9201650.1"/>
    <property type="molecule type" value="Genomic_DNA"/>
</dbReference>
<dbReference type="InterPro" id="IPR016089">
    <property type="entry name" value="Chalcone_isomerase_bundle_sf"/>
</dbReference>
<protein>
    <recommendedName>
        <fullName evidence="2">Chalcone isomerase domain-containing protein</fullName>
    </recommendedName>
</protein>
<gene>
    <name evidence="3" type="ORF">WN944_016856</name>
</gene>
<dbReference type="Gene3D" id="1.10.890.20">
    <property type="match status" value="1"/>
</dbReference>
<evidence type="ECO:0000313" key="3">
    <source>
        <dbReference type="EMBL" id="KAK9201650.1"/>
    </source>
</evidence>